<dbReference type="InterPro" id="IPR036443">
    <property type="entry name" value="Znf_RanBP2_sf"/>
</dbReference>
<evidence type="ECO:0000256" key="5">
    <source>
        <dbReference type="SAM" id="MobiDB-lite"/>
    </source>
</evidence>
<gene>
    <name evidence="8" type="ORF">EXIGLDRAFT_764398</name>
</gene>
<evidence type="ECO:0000313" key="9">
    <source>
        <dbReference type="Proteomes" id="UP000077266"/>
    </source>
</evidence>
<dbReference type="Pfam" id="PF08325">
    <property type="entry name" value="WLM"/>
    <property type="match status" value="1"/>
</dbReference>
<feature type="compositionally biased region" description="Acidic residues" evidence="5">
    <location>
        <begin position="287"/>
        <end position="296"/>
    </location>
</feature>
<dbReference type="PROSITE" id="PS50199">
    <property type="entry name" value="ZF_RANBP2_2"/>
    <property type="match status" value="1"/>
</dbReference>
<dbReference type="PANTHER" id="PTHR46622:SF1">
    <property type="entry name" value="DNA-DEPENDENT METALLOPROTEASE WSS1"/>
    <property type="match status" value="1"/>
</dbReference>
<proteinExistence type="predicted"/>
<dbReference type="GO" id="GO:0008270">
    <property type="term" value="F:zinc ion binding"/>
    <property type="evidence" value="ECO:0007669"/>
    <property type="project" value="UniProtKB-KW"/>
</dbReference>
<dbReference type="SUPFAM" id="SSF90209">
    <property type="entry name" value="Ran binding protein zinc finger-like"/>
    <property type="match status" value="1"/>
</dbReference>
<feature type="compositionally biased region" description="Basic and acidic residues" evidence="5">
    <location>
        <begin position="400"/>
        <end position="410"/>
    </location>
</feature>
<dbReference type="GO" id="GO:0006281">
    <property type="term" value="P:DNA repair"/>
    <property type="evidence" value="ECO:0007669"/>
    <property type="project" value="TreeGrafter"/>
</dbReference>
<feature type="domain" description="WLM" evidence="7">
    <location>
        <begin position="8"/>
        <end position="269"/>
    </location>
</feature>
<dbReference type="PANTHER" id="PTHR46622">
    <property type="entry name" value="DNA-DEPENDENT METALLOPROTEASE WSS1"/>
    <property type="match status" value="1"/>
</dbReference>
<feature type="compositionally biased region" description="Polar residues" evidence="5">
    <location>
        <begin position="374"/>
        <end position="387"/>
    </location>
</feature>
<feature type="compositionally biased region" description="Low complexity" evidence="5">
    <location>
        <begin position="359"/>
        <end position="373"/>
    </location>
</feature>
<feature type="compositionally biased region" description="Basic and acidic residues" evidence="5">
    <location>
        <begin position="297"/>
        <end position="316"/>
    </location>
</feature>
<evidence type="ECO:0000313" key="8">
    <source>
        <dbReference type="EMBL" id="KZV97438.1"/>
    </source>
</evidence>
<dbReference type="PROSITE" id="PS51397">
    <property type="entry name" value="WLM"/>
    <property type="match status" value="1"/>
</dbReference>
<evidence type="ECO:0000259" key="6">
    <source>
        <dbReference type="PROSITE" id="PS50199"/>
    </source>
</evidence>
<protein>
    <submittedName>
        <fullName evidence="8">WLM-domain-containing protein</fullName>
    </submittedName>
</protein>
<feature type="compositionally biased region" description="Basic and acidic residues" evidence="5">
    <location>
        <begin position="343"/>
        <end position="353"/>
    </location>
</feature>
<evidence type="ECO:0000259" key="7">
    <source>
        <dbReference type="PROSITE" id="PS51397"/>
    </source>
</evidence>
<accession>A0A165L6T4</accession>
<organism evidence="8 9">
    <name type="scientific">Exidia glandulosa HHB12029</name>
    <dbReference type="NCBI Taxonomy" id="1314781"/>
    <lineage>
        <taxon>Eukaryota</taxon>
        <taxon>Fungi</taxon>
        <taxon>Dikarya</taxon>
        <taxon>Basidiomycota</taxon>
        <taxon>Agaricomycotina</taxon>
        <taxon>Agaricomycetes</taxon>
        <taxon>Auriculariales</taxon>
        <taxon>Exidiaceae</taxon>
        <taxon>Exidia</taxon>
    </lineage>
</organism>
<dbReference type="Gene3D" id="4.10.1060.10">
    <property type="entry name" value="Zinc finger, RanBP2-type"/>
    <property type="match status" value="1"/>
</dbReference>
<dbReference type="InterPro" id="IPR013536">
    <property type="entry name" value="WLM_dom"/>
</dbReference>
<reference evidence="8 9" key="1">
    <citation type="journal article" date="2016" name="Mol. Biol. Evol.">
        <title>Comparative Genomics of Early-Diverging Mushroom-Forming Fungi Provides Insights into the Origins of Lignocellulose Decay Capabilities.</title>
        <authorList>
            <person name="Nagy L.G."/>
            <person name="Riley R."/>
            <person name="Tritt A."/>
            <person name="Adam C."/>
            <person name="Daum C."/>
            <person name="Floudas D."/>
            <person name="Sun H."/>
            <person name="Yadav J.S."/>
            <person name="Pangilinan J."/>
            <person name="Larsson K.H."/>
            <person name="Matsuura K."/>
            <person name="Barry K."/>
            <person name="Labutti K."/>
            <person name="Kuo R."/>
            <person name="Ohm R.A."/>
            <person name="Bhattacharya S.S."/>
            <person name="Shirouzu T."/>
            <person name="Yoshinaga Y."/>
            <person name="Martin F.M."/>
            <person name="Grigoriev I.V."/>
            <person name="Hibbett D.S."/>
        </authorList>
    </citation>
    <scope>NUCLEOTIDE SEQUENCE [LARGE SCALE GENOMIC DNA]</scope>
    <source>
        <strain evidence="8 9">HHB12029</strain>
    </source>
</reference>
<dbReference type="Proteomes" id="UP000077266">
    <property type="component" value="Unassembled WGS sequence"/>
</dbReference>
<feature type="domain" description="RanBP2-type" evidence="6">
    <location>
        <begin position="442"/>
        <end position="469"/>
    </location>
</feature>
<dbReference type="GO" id="GO:0008237">
    <property type="term" value="F:metallopeptidase activity"/>
    <property type="evidence" value="ECO:0007669"/>
    <property type="project" value="TreeGrafter"/>
</dbReference>
<dbReference type="GO" id="GO:0005634">
    <property type="term" value="C:nucleus"/>
    <property type="evidence" value="ECO:0007669"/>
    <property type="project" value="TreeGrafter"/>
</dbReference>
<sequence length="469" mass="51728">MVHYRLNEREVNPNNFINFIVPLPARDEDYARELLRALAAQVKPVMKAHGYTVNSFEEARRDTEHYKHNTVFLGRNWNAGETIEIVLRRAGGSFWPTNSLLDTLCHELAHITAYMQHMNHSRNFHMLWAQLRREVEELQANGYFGDGMWSSGMRLGDDERVGPSELAEGDAPEYICGGAHKESRKRALGRRRNTMRRKAGPSNFTGPQTEKKGKPGRRIRGDDLFEGDGKALNDDRSGSAKTVGIGFRKQAGSKSAREARAAAAEARLARLTAGTPKPPDIDKDENASDEDDEDESEPCKETDDDRRQMLLESMHDVDDEDDALELLRTANGHRGLVTCGSDEPPRKKAKAEARLGPVASSSAPSASTSAQRSETSGSQRTLSSFTSVPAKRKQGTMLEDEIRTRKREAIGLDQARTLGGRPAATRPASAQPRPPHGAATPAAQEWSCPICTLVNPPLAPICAACETLR</sequence>
<keyword evidence="3" id="KW-0862">Zinc</keyword>
<feature type="region of interest" description="Disordered" evidence="5">
    <location>
        <begin position="332"/>
        <end position="443"/>
    </location>
</feature>
<feature type="compositionally biased region" description="Basic and acidic residues" evidence="5">
    <location>
        <begin position="209"/>
        <end position="238"/>
    </location>
</feature>
<dbReference type="OrthoDB" id="447842at2759"/>
<keyword evidence="9" id="KW-1185">Reference proteome</keyword>
<feature type="region of interest" description="Disordered" evidence="5">
    <location>
        <begin position="181"/>
        <end position="319"/>
    </location>
</feature>
<evidence type="ECO:0000256" key="3">
    <source>
        <dbReference type="ARBA" id="ARBA00022833"/>
    </source>
</evidence>
<dbReference type="STRING" id="1314781.A0A165L6T4"/>
<dbReference type="EMBL" id="KV425930">
    <property type="protein sequence ID" value="KZV97438.1"/>
    <property type="molecule type" value="Genomic_DNA"/>
</dbReference>
<evidence type="ECO:0000256" key="1">
    <source>
        <dbReference type="ARBA" id="ARBA00022723"/>
    </source>
</evidence>
<dbReference type="InterPro" id="IPR053000">
    <property type="entry name" value="WSS1-like_metalloprotease"/>
</dbReference>
<feature type="compositionally biased region" description="Low complexity" evidence="5">
    <location>
        <begin position="261"/>
        <end position="271"/>
    </location>
</feature>
<dbReference type="InParanoid" id="A0A165L6T4"/>
<dbReference type="AlphaFoldDB" id="A0A165L6T4"/>
<dbReference type="SMART" id="SM00547">
    <property type="entry name" value="ZnF_RBZ"/>
    <property type="match status" value="1"/>
</dbReference>
<dbReference type="InterPro" id="IPR001876">
    <property type="entry name" value="Znf_RanBP2"/>
</dbReference>
<feature type="compositionally biased region" description="Basic residues" evidence="5">
    <location>
        <begin position="182"/>
        <end position="199"/>
    </location>
</feature>
<keyword evidence="2 4" id="KW-0863">Zinc-finger</keyword>
<name>A0A165L6T4_EXIGL</name>
<evidence type="ECO:0000256" key="4">
    <source>
        <dbReference type="PROSITE-ProRule" id="PRU00322"/>
    </source>
</evidence>
<evidence type="ECO:0000256" key="2">
    <source>
        <dbReference type="ARBA" id="ARBA00022771"/>
    </source>
</evidence>
<keyword evidence="1" id="KW-0479">Metal-binding</keyword>
<dbReference type="PROSITE" id="PS01358">
    <property type="entry name" value="ZF_RANBP2_1"/>
    <property type="match status" value="1"/>
</dbReference>